<dbReference type="InterPro" id="IPR000669">
    <property type="entry name" value="Mannitol_DH"/>
</dbReference>
<dbReference type="PANTHER" id="PTHR43362">
    <property type="entry name" value="MANNITOL DEHYDROGENASE DSF1-RELATED"/>
    <property type="match status" value="1"/>
</dbReference>
<sequence length="501" mass="55775">MRLSDHRVLPAAVIRPGYARERVKPRMVHIGFGAFHRAHQAMYADRLASEHGSDWGYCEISMQHGRQKIADLRQQDLLFSVAEMDDDGWRGRVIGVVRQALHLQTDGLTAVLAALTQPEIAIVSLTISEKGYCHHPASGRLMAEHPAIAHDIAHPAQPQSAPGLLLAALRLRRERGLPPFAVMSCDNMPANGRVTRQVLLDLAQRQDPALADWVRQEVAFPSTMVDRIVPAVTPETRRQLHAWLVGVEDELGVACEPFSQWVIEDRFPQGRPAWEKVGAELVSDVLPYEEMKLRMLNGSHSFLAYLGYLAGYQHVGDCMLDADFVRAARHLMLAEQAPTLQVPNVDLAQYADSLLQRYRNRALKHRTAQIAMDGTQKLPQRLLDAIRWHLARGSRFDCLALGVAGWMRYVGGRDEQGAPIDIRDPLRERLAALVAGSEEGRPRVLALLQLDSVFGQDLPDSPDFVRAVSHAYHQLLSLGAKAAVAALPLTDREVSDDRHHA</sequence>
<dbReference type="GO" id="GO:0050086">
    <property type="term" value="F:mannitol 2-dehydrogenase activity"/>
    <property type="evidence" value="ECO:0007669"/>
    <property type="project" value="UniProtKB-EC"/>
</dbReference>
<dbReference type="GO" id="GO:0019594">
    <property type="term" value="P:mannitol metabolic process"/>
    <property type="evidence" value="ECO:0007669"/>
    <property type="project" value="InterPro"/>
</dbReference>
<dbReference type="Gene3D" id="1.10.1040.10">
    <property type="entry name" value="N-(1-d-carboxylethyl)-l-norvaline Dehydrogenase, domain 2"/>
    <property type="match status" value="1"/>
</dbReference>
<dbReference type="InterPro" id="IPR050988">
    <property type="entry name" value="Mannitol_DH/Oxidoreductase"/>
</dbReference>
<feature type="domain" description="Mannitol dehydrogenase N-terminal" evidence="4">
    <location>
        <begin position="26"/>
        <end position="276"/>
    </location>
</feature>
<dbReference type="InterPro" id="IPR023027">
    <property type="entry name" value="Mannitol_DH_CS"/>
</dbReference>
<comment type="similarity">
    <text evidence="3">Belongs to the mannitol dehydrogenase family. UxuB subfamily.</text>
</comment>
<keyword evidence="2" id="KW-0520">NAD</keyword>
<dbReference type="FunFam" id="3.40.50.720:FF:000129">
    <property type="entry name" value="D-mannonate oxidoreductase"/>
    <property type="match status" value="1"/>
</dbReference>
<feature type="domain" description="Mannitol dehydrogenase C-terminal" evidence="5">
    <location>
        <begin position="284"/>
        <end position="475"/>
    </location>
</feature>
<dbReference type="Pfam" id="PF08125">
    <property type="entry name" value="Mannitol_dh_C"/>
    <property type="match status" value="1"/>
</dbReference>
<protein>
    <submittedName>
        <fullName evidence="6">Mannitol 2-dehydrogenase</fullName>
        <ecNumber evidence="6">1.1.1.67</ecNumber>
    </submittedName>
</protein>
<dbReference type="AlphaFoldDB" id="A0A1C3HHJ4"/>
<evidence type="ECO:0000313" key="6">
    <source>
        <dbReference type="EMBL" id="SAY44495.1"/>
    </source>
</evidence>
<dbReference type="InterPro" id="IPR013328">
    <property type="entry name" value="6PGD_dom2"/>
</dbReference>
<dbReference type="SUPFAM" id="SSF51735">
    <property type="entry name" value="NAD(P)-binding Rossmann-fold domains"/>
    <property type="match status" value="1"/>
</dbReference>
<organism evidence="6">
    <name type="scientific">Serratia marcescens</name>
    <dbReference type="NCBI Taxonomy" id="615"/>
    <lineage>
        <taxon>Bacteria</taxon>
        <taxon>Pseudomonadati</taxon>
        <taxon>Pseudomonadota</taxon>
        <taxon>Gammaproteobacteria</taxon>
        <taxon>Enterobacterales</taxon>
        <taxon>Yersiniaceae</taxon>
        <taxon>Serratia</taxon>
    </lineage>
</organism>
<dbReference type="InterPro" id="IPR008927">
    <property type="entry name" value="6-PGluconate_DH-like_C_sf"/>
</dbReference>
<evidence type="ECO:0000259" key="4">
    <source>
        <dbReference type="Pfam" id="PF01232"/>
    </source>
</evidence>
<evidence type="ECO:0000259" key="5">
    <source>
        <dbReference type="Pfam" id="PF08125"/>
    </source>
</evidence>
<dbReference type="InterPro" id="IPR013118">
    <property type="entry name" value="Mannitol_DH_C"/>
</dbReference>
<name>A0A1C3HHJ4_SERMA</name>
<dbReference type="InterPro" id="IPR036291">
    <property type="entry name" value="NAD(P)-bd_dom_sf"/>
</dbReference>
<dbReference type="EC" id="1.1.1.67" evidence="6"/>
<gene>
    <name evidence="6" type="primary">mtlK</name>
    <name evidence="6" type="ORF">PWN146_03205</name>
</gene>
<dbReference type="Gene3D" id="3.40.50.720">
    <property type="entry name" value="NAD(P)-binding Rossmann-like Domain"/>
    <property type="match status" value="1"/>
</dbReference>
<reference evidence="6" key="1">
    <citation type="submission" date="2016-05" db="EMBL/GenBank/DDBJ databases">
        <authorList>
            <person name="Cock P.J.A."/>
            <person name="Cock P.J.A."/>
        </authorList>
    </citation>
    <scope>NUCLEOTIDE SEQUENCE</scope>
    <source>
        <strain evidence="6">PWN146_assembly</strain>
    </source>
</reference>
<accession>A0A1C3HHJ4</accession>
<evidence type="ECO:0000256" key="2">
    <source>
        <dbReference type="ARBA" id="ARBA00023027"/>
    </source>
</evidence>
<keyword evidence="1 6" id="KW-0560">Oxidoreductase</keyword>
<dbReference type="PANTHER" id="PTHR43362:SF4">
    <property type="entry name" value="MANNITOL DEHYDROGENASE"/>
    <property type="match status" value="1"/>
</dbReference>
<proteinExistence type="inferred from homology"/>
<dbReference type="PRINTS" id="PR00084">
    <property type="entry name" value="MTLDHDRGNASE"/>
</dbReference>
<dbReference type="SUPFAM" id="SSF48179">
    <property type="entry name" value="6-phosphogluconate dehydrogenase C-terminal domain-like"/>
    <property type="match status" value="1"/>
</dbReference>
<evidence type="ECO:0000256" key="3">
    <source>
        <dbReference type="ARBA" id="ARBA00061451"/>
    </source>
</evidence>
<dbReference type="PROSITE" id="PS00974">
    <property type="entry name" value="MANNITOL_DHGENASE"/>
    <property type="match status" value="1"/>
</dbReference>
<dbReference type="InterPro" id="IPR013131">
    <property type="entry name" value="Mannitol_DH_N"/>
</dbReference>
<dbReference type="EMBL" id="LT575490">
    <property type="protein sequence ID" value="SAY44495.1"/>
    <property type="molecule type" value="Genomic_DNA"/>
</dbReference>
<dbReference type="Pfam" id="PF01232">
    <property type="entry name" value="Mannitol_dh"/>
    <property type="match status" value="1"/>
</dbReference>
<evidence type="ECO:0000256" key="1">
    <source>
        <dbReference type="ARBA" id="ARBA00023002"/>
    </source>
</evidence>